<dbReference type="PANTHER" id="PTHR38794:SF3">
    <property type="entry name" value="INTEGRAL MEMBRANE PROTEIN"/>
    <property type="match status" value="1"/>
</dbReference>
<feature type="transmembrane region" description="Helical" evidence="2">
    <location>
        <begin position="100"/>
        <end position="121"/>
    </location>
</feature>
<feature type="transmembrane region" description="Helical" evidence="2">
    <location>
        <begin position="133"/>
        <end position="154"/>
    </location>
</feature>
<evidence type="ECO:0000313" key="5">
    <source>
        <dbReference type="Proteomes" id="UP000002530"/>
    </source>
</evidence>
<keyword evidence="2" id="KW-1133">Transmembrane helix</keyword>
<accession>Q4WC10</accession>
<feature type="transmembrane region" description="Helical" evidence="2">
    <location>
        <begin position="219"/>
        <end position="238"/>
    </location>
</feature>
<dbReference type="EMBL" id="AAHF01000013">
    <property type="protein sequence ID" value="EAL85374.1"/>
    <property type="molecule type" value="Genomic_DNA"/>
</dbReference>
<dbReference type="InterPro" id="IPR049326">
    <property type="entry name" value="Rhodopsin_dom_fungi"/>
</dbReference>
<dbReference type="KEGG" id="afm:AFUA_8G06100"/>
<dbReference type="VEuPathDB" id="FungiDB:Afu8g06100"/>
<organism evidence="4 5">
    <name type="scientific">Aspergillus fumigatus (strain ATCC MYA-4609 / CBS 101355 / FGSC A1100 / Af293)</name>
    <name type="common">Neosartorya fumigata</name>
    <dbReference type="NCBI Taxonomy" id="330879"/>
    <lineage>
        <taxon>Eukaryota</taxon>
        <taxon>Fungi</taxon>
        <taxon>Dikarya</taxon>
        <taxon>Ascomycota</taxon>
        <taxon>Pezizomycotina</taxon>
        <taxon>Eurotiomycetes</taxon>
        <taxon>Eurotiomycetidae</taxon>
        <taxon>Eurotiales</taxon>
        <taxon>Aspergillaceae</taxon>
        <taxon>Aspergillus</taxon>
        <taxon>Aspergillus subgen. Fumigati</taxon>
    </lineage>
</organism>
<feature type="transmembrane region" description="Helical" evidence="2">
    <location>
        <begin position="174"/>
        <end position="198"/>
    </location>
</feature>
<dbReference type="Proteomes" id="UP000002530">
    <property type="component" value="Unassembled WGS sequence"/>
</dbReference>
<dbReference type="RefSeq" id="XP_747412.1">
    <property type="nucleotide sequence ID" value="XM_742319.1"/>
</dbReference>
<dbReference type="Pfam" id="PF20684">
    <property type="entry name" value="Fung_rhodopsin"/>
    <property type="match status" value="1"/>
</dbReference>
<dbReference type="InParanoid" id="Q4WC10"/>
<dbReference type="HOGENOM" id="CLU_036632_0_1_1"/>
<evidence type="ECO:0000256" key="2">
    <source>
        <dbReference type="SAM" id="Phobius"/>
    </source>
</evidence>
<dbReference type="PANTHER" id="PTHR38794">
    <property type="entry name" value="INTEGRAL MEMBRANE PROTEIN"/>
    <property type="match status" value="1"/>
</dbReference>
<keyword evidence="5" id="KW-1185">Reference proteome</keyword>
<gene>
    <name evidence="4" type="ORF">AFUA_8G06100</name>
</gene>
<feature type="compositionally biased region" description="Basic and acidic residues" evidence="1">
    <location>
        <begin position="298"/>
        <end position="312"/>
    </location>
</feature>
<feature type="domain" description="Rhodopsin" evidence="3">
    <location>
        <begin position="40"/>
        <end position="216"/>
    </location>
</feature>
<feature type="compositionally biased region" description="Polar residues" evidence="1">
    <location>
        <begin position="255"/>
        <end position="272"/>
    </location>
</feature>
<feature type="region of interest" description="Disordered" evidence="1">
    <location>
        <begin position="252"/>
        <end position="312"/>
    </location>
</feature>
<dbReference type="AlphaFoldDB" id="Q4WC10"/>
<reference evidence="4 5" key="1">
    <citation type="journal article" date="2005" name="Nature">
        <title>Genomic sequence of the pathogenic and allergenic filamentous fungus Aspergillus fumigatus.</title>
        <authorList>
            <person name="Nierman W.C."/>
            <person name="Pain A."/>
            <person name="Anderson M.J."/>
            <person name="Wortman J.R."/>
            <person name="Kim H.S."/>
            <person name="Arroyo J."/>
            <person name="Berriman M."/>
            <person name="Abe K."/>
            <person name="Archer D.B."/>
            <person name="Bermejo C."/>
            <person name="Bennett J."/>
            <person name="Bowyer P."/>
            <person name="Chen D."/>
            <person name="Collins M."/>
            <person name="Coulsen R."/>
            <person name="Davies R."/>
            <person name="Dyer P.S."/>
            <person name="Farman M."/>
            <person name="Fedorova N."/>
            <person name="Fedorova N."/>
            <person name="Feldblyum T.V."/>
            <person name="Fischer R."/>
            <person name="Fosker N."/>
            <person name="Fraser A."/>
            <person name="Garcia J.L."/>
            <person name="Garcia M.J."/>
            <person name="Goble A."/>
            <person name="Goldman G.H."/>
            <person name="Gomi K."/>
            <person name="Griffith-Jones S."/>
            <person name="Gwilliam R."/>
            <person name="Haas B."/>
            <person name="Haas H."/>
            <person name="Harris D."/>
            <person name="Horiuchi H."/>
            <person name="Huang J."/>
            <person name="Humphray S."/>
            <person name="Jimenez J."/>
            <person name="Keller N."/>
            <person name="Khouri H."/>
            <person name="Kitamoto K."/>
            <person name="Kobayashi T."/>
            <person name="Konzack S."/>
            <person name="Kulkarni R."/>
            <person name="Kumagai T."/>
            <person name="Lafon A."/>
            <person name="Latge J.P."/>
            <person name="Li W."/>
            <person name="Lord A."/>
            <person name="Lu C."/>
            <person name="Majoros W.H."/>
            <person name="May G.S."/>
            <person name="Miller B.L."/>
            <person name="Mohamoud Y."/>
            <person name="Molina M."/>
            <person name="Monod M."/>
            <person name="Mouyna I."/>
            <person name="Mulligan S."/>
            <person name="Murphy L."/>
            <person name="O'Neil S."/>
            <person name="Paulsen I."/>
            <person name="Penalva M.A."/>
            <person name="Pertea M."/>
            <person name="Price C."/>
            <person name="Pritchard B.L."/>
            <person name="Quail M.A."/>
            <person name="Rabbinowitsch E."/>
            <person name="Rawlins N."/>
            <person name="Rajandream M.A."/>
            <person name="Reichard U."/>
            <person name="Renauld H."/>
            <person name="Robson G.D."/>
            <person name="Rodriguez de Cordoba S."/>
            <person name="Rodriguez-Pena J.M."/>
            <person name="Ronning C.M."/>
            <person name="Rutter S."/>
            <person name="Salzberg S.L."/>
            <person name="Sanchez M."/>
            <person name="Sanchez-Ferrero J.C."/>
            <person name="Saunders D."/>
            <person name="Seeger K."/>
            <person name="Squares R."/>
            <person name="Squares S."/>
            <person name="Takeuchi M."/>
            <person name="Tekaia F."/>
            <person name="Turner G."/>
            <person name="Vazquez de Aldana C.R."/>
            <person name="Weidman J."/>
            <person name="White O."/>
            <person name="Woodward J."/>
            <person name="Yu J.H."/>
            <person name="Fraser C."/>
            <person name="Galagan J.E."/>
            <person name="Asai K."/>
            <person name="Machida M."/>
            <person name="Hall N."/>
            <person name="Barrell B."/>
            <person name="Denning D.W."/>
        </authorList>
    </citation>
    <scope>NUCLEOTIDE SEQUENCE [LARGE SCALE GENOMIC DNA]</scope>
    <source>
        <strain evidence="4 5">Af293</strain>
    </source>
</reference>
<dbReference type="OMA" id="WVITVST"/>
<keyword evidence="2" id="KW-0812">Transmembrane</keyword>
<evidence type="ECO:0000313" key="4">
    <source>
        <dbReference type="EMBL" id="EAL85374.1"/>
    </source>
</evidence>
<name>Q4WC10_ASPFU</name>
<evidence type="ECO:0000256" key="1">
    <source>
        <dbReference type="SAM" id="MobiDB-lite"/>
    </source>
</evidence>
<feature type="compositionally biased region" description="Polar residues" evidence="1">
    <location>
        <begin position="287"/>
        <end position="296"/>
    </location>
</feature>
<proteinExistence type="predicted"/>
<feature type="transmembrane region" description="Helical" evidence="2">
    <location>
        <begin position="59"/>
        <end position="80"/>
    </location>
</feature>
<dbReference type="eggNOG" id="ENOG502SPG6">
    <property type="taxonomic scope" value="Eukaryota"/>
</dbReference>
<sequence>MAEPTLLPPLGQLTPNDHGPIVSLSTFIFLSCTLIVVLAKIASMLYLKRSVPSVDIPIWICLIVAFDQSILIQIAVNRGMGKHRSEVPSDSLDAYNKLNYTAELLLLLVLALSKVSTGNLIRSISPSKSILRWGFMVQIGLGVWTLLALFGTAFQCRAPYWEYSPSRCIGKGAVVYPIMVLNMALDAALVVLPIVMLWNVQMPLVQRLKVSSAFASRSLAMMNISVITACIPSLYRVITSLALGMNTVHMPEGTELSSTANSTKRNSHSTPKSCRSSRPSRGRESSLISSISTATRTARRDESTESTKRMVR</sequence>
<evidence type="ECO:0000259" key="3">
    <source>
        <dbReference type="Pfam" id="PF20684"/>
    </source>
</evidence>
<dbReference type="GeneID" id="3504969"/>
<dbReference type="OrthoDB" id="3918601at2759"/>
<keyword evidence="2" id="KW-0472">Membrane</keyword>
<feature type="transmembrane region" description="Helical" evidence="2">
    <location>
        <begin position="20"/>
        <end position="47"/>
    </location>
</feature>
<comment type="caution">
    <text evidence="4">The sequence shown here is derived from an EMBL/GenBank/DDBJ whole genome shotgun (WGS) entry which is preliminary data.</text>
</comment>
<protein>
    <submittedName>
        <fullName evidence="4">Integral membrane protein</fullName>
    </submittedName>
</protein>